<dbReference type="AlphaFoldDB" id="A0A6J8AHK6"/>
<dbReference type="PROSITE" id="PS50287">
    <property type="entry name" value="SRCR_2"/>
    <property type="match status" value="2"/>
</dbReference>
<dbReference type="Gene3D" id="3.10.250.10">
    <property type="entry name" value="SRCR-like domain"/>
    <property type="match status" value="2"/>
</dbReference>
<feature type="domain" description="SRCR" evidence="5">
    <location>
        <begin position="1"/>
        <end position="97"/>
    </location>
</feature>
<evidence type="ECO:0000256" key="2">
    <source>
        <dbReference type="ARBA" id="ARBA00023157"/>
    </source>
</evidence>
<dbReference type="Pfam" id="PF00530">
    <property type="entry name" value="SRCR"/>
    <property type="match status" value="2"/>
</dbReference>
<dbReference type="SMART" id="SM00202">
    <property type="entry name" value="SR"/>
    <property type="match status" value="1"/>
</dbReference>
<name>A0A6J8AHK6_MYTCO</name>
<dbReference type="InterPro" id="IPR036772">
    <property type="entry name" value="SRCR-like_dom_sf"/>
</dbReference>
<accession>A0A6J8AHK6</accession>
<evidence type="ECO:0000256" key="1">
    <source>
        <dbReference type="ARBA" id="ARBA00022729"/>
    </source>
</evidence>
<reference evidence="6 7" key="1">
    <citation type="submission" date="2020-06" db="EMBL/GenBank/DDBJ databases">
        <authorList>
            <person name="Li R."/>
            <person name="Bekaert M."/>
        </authorList>
    </citation>
    <scope>NUCLEOTIDE SEQUENCE [LARGE SCALE GENOMIC DNA]</scope>
    <source>
        <strain evidence="7">wild</strain>
    </source>
</reference>
<dbReference type="InterPro" id="IPR001190">
    <property type="entry name" value="SRCR"/>
</dbReference>
<dbReference type="PANTHER" id="PTHR48071:SF28">
    <property type="entry name" value="SRCR DOMAIN-CONTAINING PROTEIN"/>
    <property type="match status" value="1"/>
</dbReference>
<feature type="compositionally biased region" description="Polar residues" evidence="4">
    <location>
        <begin position="186"/>
        <end position="195"/>
    </location>
</feature>
<dbReference type="FunFam" id="3.10.250.10:FF:000001">
    <property type="entry name" value="Lysyl oxidase 4 isoform X1"/>
    <property type="match status" value="1"/>
</dbReference>
<keyword evidence="7" id="KW-1185">Reference proteome</keyword>
<keyword evidence="1" id="KW-0732">Signal</keyword>
<organism evidence="6 7">
    <name type="scientific">Mytilus coruscus</name>
    <name type="common">Sea mussel</name>
    <dbReference type="NCBI Taxonomy" id="42192"/>
    <lineage>
        <taxon>Eukaryota</taxon>
        <taxon>Metazoa</taxon>
        <taxon>Spiralia</taxon>
        <taxon>Lophotrochozoa</taxon>
        <taxon>Mollusca</taxon>
        <taxon>Bivalvia</taxon>
        <taxon>Autobranchia</taxon>
        <taxon>Pteriomorphia</taxon>
        <taxon>Mytilida</taxon>
        <taxon>Mytiloidea</taxon>
        <taxon>Mytilidae</taxon>
        <taxon>Mytilinae</taxon>
        <taxon>Mytilus</taxon>
    </lineage>
</organism>
<feature type="disulfide bond" evidence="3">
    <location>
        <begin position="132"/>
        <end position="142"/>
    </location>
</feature>
<feature type="region of interest" description="Disordered" evidence="4">
    <location>
        <begin position="173"/>
        <end position="202"/>
    </location>
</feature>
<comment type="caution">
    <text evidence="3">Lacks conserved residue(s) required for the propagation of feature annotation.</text>
</comment>
<proteinExistence type="predicted"/>
<keyword evidence="2 3" id="KW-1015">Disulfide bond</keyword>
<evidence type="ECO:0000259" key="5">
    <source>
        <dbReference type="PROSITE" id="PS50287"/>
    </source>
</evidence>
<sequence>MLGDIQLVSGRLEIFYNGTWGTVCDDSFDDIDAQVACRQLGYNNGFFIGSFTKYTEGKIWLDDVDCSGAENKLSHCTHAGWGVENCFRGENVKIQCNNASEGTCQLGYSNGSVLVNTIATGFSKIWLNILACNGGESKLIECSHTDWGTHTCSHGNVVGIRCVGEQETEESLEGLIDEKTLKRSKGTSGSENPPSRRQRRPIGIHFLLGKSPDKPESRDELELQSYLLEKSDFNKSPLEWLSDYNEVKYPRLSIIAKRF</sequence>
<protein>
    <recommendedName>
        <fullName evidence="5">SRCR domain-containing protein</fullName>
    </recommendedName>
</protein>
<evidence type="ECO:0000256" key="3">
    <source>
        <dbReference type="PROSITE-ProRule" id="PRU00196"/>
    </source>
</evidence>
<dbReference type="PRINTS" id="PR00258">
    <property type="entry name" value="SPERACTRCPTR"/>
</dbReference>
<evidence type="ECO:0000313" key="6">
    <source>
        <dbReference type="EMBL" id="CAC5367204.1"/>
    </source>
</evidence>
<dbReference type="PANTHER" id="PTHR48071">
    <property type="entry name" value="SRCR DOMAIN-CONTAINING PROTEIN"/>
    <property type="match status" value="1"/>
</dbReference>
<feature type="disulfide bond" evidence="3">
    <location>
        <begin position="66"/>
        <end position="76"/>
    </location>
</feature>
<feature type="domain" description="SRCR" evidence="5">
    <location>
        <begin position="105"/>
        <end position="163"/>
    </location>
</feature>
<dbReference type="Proteomes" id="UP000507470">
    <property type="component" value="Unassembled WGS sequence"/>
</dbReference>
<evidence type="ECO:0000313" key="7">
    <source>
        <dbReference type="Proteomes" id="UP000507470"/>
    </source>
</evidence>
<gene>
    <name evidence="6" type="ORF">MCOR_7216</name>
</gene>
<dbReference type="SUPFAM" id="SSF56487">
    <property type="entry name" value="SRCR-like"/>
    <property type="match status" value="2"/>
</dbReference>
<dbReference type="OrthoDB" id="536948at2759"/>
<dbReference type="EMBL" id="CACVKT020001354">
    <property type="protein sequence ID" value="CAC5367204.1"/>
    <property type="molecule type" value="Genomic_DNA"/>
</dbReference>
<dbReference type="GO" id="GO:0016020">
    <property type="term" value="C:membrane"/>
    <property type="evidence" value="ECO:0007669"/>
    <property type="project" value="InterPro"/>
</dbReference>
<evidence type="ECO:0000256" key="4">
    <source>
        <dbReference type="SAM" id="MobiDB-lite"/>
    </source>
</evidence>